<evidence type="ECO:0000313" key="2">
    <source>
        <dbReference type="EMBL" id="CAF1366729.1"/>
    </source>
</evidence>
<feature type="transmembrane region" description="Helical" evidence="1">
    <location>
        <begin position="122"/>
        <end position="146"/>
    </location>
</feature>
<feature type="transmembrane region" description="Helical" evidence="1">
    <location>
        <begin position="216"/>
        <end position="236"/>
    </location>
</feature>
<feature type="transmembrane region" description="Helical" evidence="1">
    <location>
        <begin position="80"/>
        <end position="102"/>
    </location>
</feature>
<keyword evidence="1" id="KW-0472">Membrane</keyword>
<dbReference type="AlphaFoldDB" id="A0A815ID26"/>
<keyword evidence="1" id="KW-1133">Transmembrane helix</keyword>
<evidence type="ECO:0000313" key="3">
    <source>
        <dbReference type="Proteomes" id="UP000663828"/>
    </source>
</evidence>
<proteinExistence type="predicted"/>
<feature type="transmembrane region" description="Helical" evidence="1">
    <location>
        <begin position="256"/>
        <end position="274"/>
    </location>
</feature>
<feature type="transmembrane region" description="Helical" evidence="1">
    <location>
        <begin position="185"/>
        <end position="204"/>
    </location>
</feature>
<comment type="caution">
    <text evidence="2">The sequence shown here is derived from an EMBL/GenBank/DDBJ whole genome shotgun (WGS) entry which is preliminary data.</text>
</comment>
<accession>A0A815ID26</accession>
<evidence type="ECO:0000256" key="1">
    <source>
        <dbReference type="SAM" id="Phobius"/>
    </source>
</evidence>
<organism evidence="2 3">
    <name type="scientific">Adineta ricciae</name>
    <name type="common">Rotifer</name>
    <dbReference type="NCBI Taxonomy" id="249248"/>
    <lineage>
        <taxon>Eukaryota</taxon>
        <taxon>Metazoa</taxon>
        <taxon>Spiralia</taxon>
        <taxon>Gnathifera</taxon>
        <taxon>Rotifera</taxon>
        <taxon>Eurotatoria</taxon>
        <taxon>Bdelloidea</taxon>
        <taxon>Adinetida</taxon>
        <taxon>Adinetidae</taxon>
        <taxon>Adineta</taxon>
    </lineage>
</organism>
<feature type="transmembrane region" description="Helical" evidence="1">
    <location>
        <begin position="158"/>
        <end position="179"/>
    </location>
</feature>
<keyword evidence="3" id="KW-1185">Reference proteome</keyword>
<dbReference type="Proteomes" id="UP000663828">
    <property type="component" value="Unassembled WGS sequence"/>
</dbReference>
<keyword evidence="1" id="KW-0812">Transmembrane</keyword>
<name>A0A815ID26_ADIRI</name>
<sequence>MFQNCKKLLRFENFIYGNGPSGNSSCPSTPAKWCVNDYDGSSFCIENPALLPTCILALLIGLYCSKRIHLLPGKFPSRYYYQLTFFLYGIMMTSAGILHCFLDDKQKLSTTLQSTNGNSMDFIQLVVTVIDVGLTSNIAVSFMFCGLCDIKFLNPQSVVTRCLLFLSYLIVFLLWTLGLINQWNWIFNVLYLGIVAVCCFIFLLTQLCLKKSRRALPALFVGGLYGALGLLATTYGAEHVCTSEGPFWSQYFGPEFIWFLFSDISVAFVFIYVARANQEEKTVIQKYPIDIEALPEKF</sequence>
<reference evidence="2" key="1">
    <citation type="submission" date="2021-02" db="EMBL/GenBank/DDBJ databases">
        <authorList>
            <person name="Nowell W R."/>
        </authorList>
    </citation>
    <scope>NUCLEOTIDE SEQUENCE</scope>
</reference>
<dbReference type="EMBL" id="CAJNOR010003005">
    <property type="protein sequence ID" value="CAF1366729.1"/>
    <property type="molecule type" value="Genomic_DNA"/>
</dbReference>
<gene>
    <name evidence="2" type="ORF">XAT740_LOCUS32315</name>
</gene>
<protein>
    <submittedName>
        <fullName evidence="2">Uncharacterized protein</fullName>
    </submittedName>
</protein>